<dbReference type="Gene3D" id="3.40.50.2300">
    <property type="match status" value="2"/>
</dbReference>
<evidence type="ECO:0000256" key="2">
    <source>
        <dbReference type="ARBA" id="ARBA00023125"/>
    </source>
</evidence>
<feature type="domain" description="HTH lacI-type" evidence="5">
    <location>
        <begin position="22"/>
        <end position="76"/>
    </location>
</feature>
<dbReference type="InterPro" id="IPR046335">
    <property type="entry name" value="LacI/GalR-like_sensor"/>
</dbReference>
<proteinExistence type="predicted"/>
<protein>
    <submittedName>
        <fullName evidence="6">DNA-binding transcriptional regulator, LacI/PurR family</fullName>
    </submittedName>
</protein>
<dbReference type="SMART" id="SM00354">
    <property type="entry name" value="HTH_LACI"/>
    <property type="match status" value="1"/>
</dbReference>
<keyword evidence="7" id="KW-1185">Reference proteome</keyword>
<dbReference type="InterPro" id="IPR028082">
    <property type="entry name" value="Peripla_BP_I"/>
</dbReference>
<dbReference type="STRING" id="546874.SAMN04488544_0721"/>
<dbReference type="InterPro" id="IPR010982">
    <property type="entry name" value="Lambda_DNA-bd_dom_sf"/>
</dbReference>
<dbReference type="Proteomes" id="UP000198825">
    <property type="component" value="Chromosome I"/>
</dbReference>
<evidence type="ECO:0000259" key="5">
    <source>
        <dbReference type="PROSITE" id="PS50932"/>
    </source>
</evidence>
<evidence type="ECO:0000313" key="7">
    <source>
        <dbReference type="Proteomes" id="UP000198825"/>
    </source>
</evidence>
<accession>A0A1H2LRN1</accession>
<dbReference type="SUPFAM" id="SSF53822">
    <property type="entry name" value="Periplasmic binding protein-like I"/>
    <property type="match status" value="1"/>
</dbReference>
<reference evidence="7" key="1">
    <citation type="submission" date="2016-10" db="EMBL/GenBank/DDBJ databases">
        <authorList>
            <person name="Varghese N."/>
            <person name="Submissions S."/>
        </authorList>
    </citation>
    <scope>NUCLEOTIDE SEQUENCE [LARGE SCALE GENOMIC DNA]</scope>
    <source>
        <strain evidence="7">DSM 21743</strain>
    </source>
</reference>
<keyword evidence="3" id="KW-0804">Transcription</keyword>
<dbReference type="GO" id="GO:0003700">
    <property type="term" value="F:DNA-binding transcription factor activity"/>
    <property type="evidence" value="ECO:0007669"/>
    <property type="project" value="TreeGrafter"/>
</dbReference>
<dbReference type="CDD" id="cd01392">
    <property type="entry name" value="HTH_LacI"/>
    <property type="match status" value="1"/>
</dbReference>
<gene>
    <name evidence="6" type="ORF">SAMN04488544_0721</name>
</gene>
<dbReference type="CDD" id="cd01574">
    <property type="entry name" value="PBP1_LacI"/>
    <property type="match status" value="1"/>
</dbReference>
<evidence type="ECO:0000256" key="3">
    <source>
        <dbReference type="ARBA" id="ARBA00023163"/>
    </source>
</evidence>
<evidence type="ECO:0000256" key="1">
    <source>
        <dbReference type="ARBA" id="ARBA00023015"/>
    </source>
</evidence>
<dbReference type="Gene3D" id="1.10.260.40">
    <property type="entry name" value="lambda repressor-like DNA-binding domains"/>
    <property type="match status" value="1"/>
</dbReference>
<evidence type="ECO:0000313" key="6">
    <source>
        <dbReference type="EMBL" id="SDU83670.1"/>
    </source>
</evidence>
<sequence length="357" mass="38049">MSPVNTATEAPVRPSAKPAGRPSMADVARLAGVSTQTVSRYFTGVGYVRDDTRDRIAAAVEDLGYRRNQSARSFRNQRTNLVGVLSMGPINYGSAEALTGLGLAARTAGLTLTITQMEVERDDPGFRADVSQTLEHLLSIPVDGIVVVTPYAGVEDLLRDRMGASTPLVTISDRPETDDAVASIHSHEVALRGTRHLLDLGHTKVVHVAGPAGRNEAHERTRGYVDAMDAAGLEPVVVDLATDWSPRSGQLAGLRLRPGDDFTAVLCGNDEIALGFLSGMATRGFRAPDDFSIVGTDDMPAAAYFSPPLTTMRLDFRGLGVHAFSMLQSELATGERARYHAGDPELVVRGSTKPVGS</sequence>
<dbReference type="EMBL" id="LT629799">
    <property type="protein sequence ID" value="SDU83670.1"/>
    <property type="molecule type" value="Genomic_DNA"/>
</dbReference>
<organism evidence="6 7">
    <name type="scientific">Microlunatus sagamiharensis</name>
    <dbReference type="NCBI Taxonomy" id="546874"/>
    <lineage>
        <taxon>Bacteria</taxon>
        <taxon>Bacillati</taxon>
        <taxon>Actinomycetota</taxon>
        <taxon>Actinomycetes</taxon>
        <taxon>Propionibacteriales</taxon>
        <taxon>Propionibacteriaceae</taxon>
        <taxon>Microlunatus</taxon>
    </lineage>
</organism>
<keyword evidence="1" id="KW-0805">Transcription regulation</keyword>
<dbReference type="PROSITE" id="PS50932">
    <property type="entry name" value="HTH_LACI_2"/>
    <property type="match status" value="1"/>
</dbReference>
<dbReference type="GO" id="GO:0000976">
    <property type="term" value="F:transcription cis-regulatory region binding"/>
    <property type="evidence" value="ECO:0007669"/>
    <property type="project" value="TreeGrafter"/>
</dbReference>
<dbReference type="SUPFAM" id="SSF47413">
    <property type="entry name" value="lambda repressor-like DNA-binding domains"/>
    <property type="match status" value="1"/>
</dbReference>
<dbReference type="AlphaFoldDB" id="A0A1H2LRN1"/>
<dbReference type="Pfam" id="PF00356">
    <property type="entry name" value="LacI"/>
    <property type="match status" value="1"/>
</dbReference>
<keyword evidence="2 6" id="KW-0238">DNA-binding</keyword>
<dbReference type="InterPro" id="IPR000843">
    <property type="entry name" value="HTH_LacI"/>
</dbReference>
<evidence type="ECO:0000256" key="4">
    <source>
        <dbReference type="SAM" id="MobiDB-lite"/>
    </source>
</evidence>
<feature type="region of interest" description="Disordered" evidence="4">
    <location>
        <begin position="1"/>
        <end position="23"/>
    </location>
</feature>
<dbReference type="Pfam" id="PF13377">
    <property type="entry name" value="Peripla_BP_3"/>
    <property type="match status" value="1"/>
</dbReference>
<dbReference type="PANTHER" id="PTHR30146">
    <property type="entry name" value="LACI-RELATED TRANSCRIPTIONAL REPRESSOR"/>
    <property type="match status" value="1"/>
</dbReference>
<dbReference type="PANTHER" id="PTHR30146:SF109">
    <property type="entry name" value="HTH-TYPE TRANSCRIPTIONAL REGULATOR GALS"/>
    <property type="match status" value="1"/>
</dbReference>
<name>A0A1H2LRN1_9ACTN</name>
<dbReference type="OrthoDB" id="9785139at2"/>